<dbReference type="Proteomes" id="UP000053257">
    <property type="component" value="Unassembled WGS sequence"/>
</dbReference>
<name>A0A0C3PC20_PHLG1</name>
<accession>A0A0C3PC20</accession>
<keyword evidence="2" id="KW-1185">Reference proteome</keyword>
<sequence>MGRWSRRYTATVAISSLLICGTFYRFRNTNAPYDLATSFDDPATFAELADEQVQIIHPDPQLYPTDAPKLTIVAIWNPGTSSPLYLPNFFSSVAGNPTIDVLFIKDDRHEVGCDAPLAPAIPNLREVCLSSEEYWGLHADFLCEQWGGCSEHDRNRVMSKMRDRRWGDRVHAYFRPFRHEIFRRWLHPATPIWGVCDMDVVLGNFERNFPWDEALQYDIVFPSSPMDHEDVLVYIPGHLAFFANSHHLTEEFMTFPGVRTLDGFLSEPWMDSGAPDEAEWSHWAFTHTDLTFLRFPGLVVGQFHVSVPGAGVFSIDNAGYWTAMNRVTEPGHNRIRAALYWAAQQRARAPRKALFSSGGTERHVELRDGAAEGFLWFPQRFAVDVLVPPELITADWWQTKRFLMRRERGGPVVYRTEPMFADDWFVLPVEAFSDAYAPSVGFPMHAHDMLYNHFQVEKYTEWWKLPGLPARALGADEVLYVDKDRGAWVWDARGRVVFSAVL</sequence>
<organism evidence="1 2">
    <name type="scientific">Phlebiopsis gigantea (strain 11061_1 CR5-6)</name>
    <name type="common">White-rot fungus</name>
    <name type="synonym">Peniophora gigantea</name>
    <dbReference type="NCBI Taxonomy" id="745531"/>
    <lineage>
        <taxon>Eukaryota</taxon>
        <taxon>Fungi</taxon>
        <taxon>Dikarya</taxon>
        <taxon>Basidiomycota</taxon>
        <taxon>Agaricomycotina</taxon>
        <taxon>Agaricomycetes</taxon>
        <taxon>Polyporales</taxon>
        <taxon>Phanerochaetaceae</taxon>
        <taxon>Phlebiopsis</taxon>
    </lineage>
</organism>
<dbReference type="EMBL" id="KN840665">
    <property type="protein sequence ID" value="KIP02588.1"/>
    <property type="molecule type" value="Genomic_DNA"/>
</dbReference>
<dbReference type="AlphaFoldDB" id="A0A0C3PC20"/>
<evidence type="ECO:0000313" key="1">
    <source>
        <dbReference type="EMBL" id="KIP02588.1"/>
    </source>
</evidence>
<dbReference type="OrthoDB" id="2588202at2759"/>
<protein>
    <submittedName>
        <fullName evidence="1">Uncharacterized protein</fullName>
    </submittedName>
</protein>
<dbReference type="HOGENOM" id="CLU_538589_0_0_1"/>
<reference evidence="1 2" key="1">
    <citation type="journal article" date="2014" name="PLoS Genet.">
        <title>Analysis of the Phlebiopsis gigantea genome, transcriptome and secretome provides insight into its pioneer colonization strategies of wood.</title>
        <authorList>
            <person name="Hori C."/>
            <person name="Ishida T."/>
            <person name="Igarashi K."/>
            <person name="Samejima M."/>
            <person name="Suzuki H."/>
            <person name="Master E."/>
            <person name="Ferreira P."/>
            <person name="Ruiz-Duenas F.J."/>
            <person name="Held B."/>
            <person name="Canessa P."/>
            <person name="Larrondo L.F."/>
            <person name="Schmoll M."/>
            <person name="Druzhinina I.S."/>
            <person name="Kubicek C.P."/>
            <person name="Gaskell J.A."/>
            <person name="Kersten P."/>
            <person name="St John F."/>
            <person name="Glasner J."/>
            <person name="Sabat G."/>
            <person name="Splinter BonDurant S."/>
            <person name="Syed K."/>
            <person name="Yadav J."/>
            <person name="Mgbeahuruike A.C."/>
            <person name="Kovalchuk A."/>
            <person name="Asiegbu F.O."/>
            <person name="Lackner G."/>
            <person name="Hoffmeister D."/>
            <person name="Rencoret J."/>
            <person name="Gutierrez A."/>
            <person name="Sun H."/>
            <person name="Lindquist E."/>
            <person name="Barry K."/>
            <person name="Riley R."/>
            <person name="Grigoriev I.V."/>
            <person name="Henrissat B."/>
            <person name="Kues U."/>
            <person name="Berka R.M."/>
            <person name="Martinez A.T."/>
            <person name="Covert S.F."/>
            <person name="Blanchette R.A."/>
            <person name="Cullen D."/>
        </authorList>
    </citation>
    <scope>NUCLEOTIDE SEQUENCE [LARGE SCALE GENOMIC DNA]</scope>
    <source>
        <strain evidence="1 2">11061_1 CR5-6</strain>
    </source>
</reference>
<proteinExistence type="predicted"/>
<gene>
    <name evidence="1" type="ORF">PHLGIDRAFT_287083</name>
</gene>
<evidence type="ECO:0000313" key="2">
    <source>
        <dbReference type="Proteomes" id="UP000053257"/>
    </source>
</evidence>